<dbReference type="CDD" id="cd00051">
    <property type="entry name" value="EFh"/>
    <property type="match status" value="1"/>
</dbReference>
<evidence type="ECO:0000313" key="4">
    <source>
        <dbReference type="EMBL" id="EXB75642.1"/>
    </source>
</evidence>
<dbReference type="InterPro" id="IPR007685">
    <property type="entry name" value="RelA_SpoT"/>
</dbReference>
<dbReference type="InterPro" id="IPR011992">
    <property type="entry name" value="EF-hand-dom_pair"/>
</dbReference>
<dbReference type="GO" id="GO:0016301">
    <property type="term" value="F:kinase activity"/>
    <property type="evidence" value="ECO:0007669"/>
    <property type="project" value="UniProtKB-KW"/>
</dbReference>
<dbReference type="Pfam" id="PF13499">
    <property type="entry name" value="EF-hand_7"/>
    <property type="match status" value="1"/>
</dbReference>
<dbReference type="eggNOG" id="KOG1157">
    <property type="taxonomic scope" value="Eukaryota"/>
</dbReference>
<dbReference type="FunFam" id="1.10.238.10:FF:000287">
    <property type="entry name" value="Probable GTP diphosphokinase CRSH, chloroplastic"/>
    <property type="match status" value="1"/>
</dbReference>
<dbReference type="PROSITE" id="PS50222">
    <property type="entry name" value="EF_HAND_2"/>
    <property type="match status" value="2"/>
</dbReference>
<proteinExistence type="predicted"/>
<dbReference type="SMART" id="SM00954">
    <property type="entry name" value="RelA_SpoT"/>
    <property type="match status" value="1"/>
</dbReference>
<evidence type="ECO:0000259" key="3">
    <source>
        <dbReference type="PROSITE" id="PS50222"/>
    </source>
</evidence>
<organism evidence="4 5">
    <name type="scientific">Morus notabilis</name>
    <dbReference type="NCBI Taxonomy" id="981085"/>
    <lineage>
        <taxon>Eukaryota</taxon>
        <taxon>Viridiplantae</taxon>
        <taxon>Streptophyta</taxon>
        <taxon>Embryophyta</taxon>
        <taxon>Tracheophyta</taxon>
        <taxon>Spermatophyta</taxon>
        <taxon>Magnoliopsida</taxon>
        <taxon>eudicotyledons</taxon>
        <taxon>Gunneridae</taxon>
        <taxon>Pentapetalae</taxon>
        <taxon>rosids</taxon>
        <taxon>fabids</taxon>
        <taxon>Rosales</taxon>
        <taxon>Moraceae</taxon>
        <taxon>Moreae</taxon>
        <taxon>Morus</taxon>
    </lineage>
</organism>
<dbReference type="GO" id="GO:0005509">
    <property type="term" value="F:calcium ion binding"/>
    <property type="evidence" value="ECO:0007669"/>
    <property type="project" value="InterPro"/>
</dbReference>
<dbReference type="SUPFAM" id="SSF81301">
    <property type="entry name" value="Nucleotidyltransferase"/>
    <property type="match status" value="1"/>
</dbReference>
<feature type="domain" description="EF-hand" evidence="3">
    <location>
        <begin position="533"/>
        <end position="568"/>
    </location>
</feature>
<dbReference type="Gene3D" id="1.10.3210.10">
    <property type="entry name" value="Hypothetical protein af1432"/>
    <property type="match status" value="1"/>
</dbReference>
<protein>
    <submittedName>
        <fullName evidence="4">GTP pyrophosphokinase</fullName>
    </submittedName>
</protein>
<dbReference type="Pfam" id="PF13328">
    <property type="entry name" value="HD_4"/>
    <property type="match status" value="1"/>
</dbReference>
<keyword evidence="5" id="KW-1185">Reference proteome</keyword>
<dbReference type="Proteomes" id="UP000030645">
    <property type="component" value="Unassembled WGS sequence"/>
</dbReference>
<dbReference type="PANTHER" id="PTHR21262:SF12">
    <property type="entry name" value="GTP DIPHOSPHOKINASE CRSH, CHLOROPLASTIC-RELATED"/>
    <property type="match status" value="1"/>
</dbReference>
<feature type="domain" description="EF-hand" evidence="3">
    <location>
        <begin position="570"/>
        <end position="602"/>
    </location>
</feature>
<dbReference type="SMART" id="SM00054">
    <property type="entry name" value="EFh"/>
    <property type="match status" value="2"/>
</dbReference>
<dbReference type="KEGG" id="mnt:21408787"/>
<dbReference type="PANTHER" id="PTHR21262">
    <property type="entry name" value="GUANOSINE-3',5'-BIS DIPHOSPHATE 3'-PYROPHOSPHOHYDROLASE"/>
    <property type="match status" value="1"/>
</dbReference>
<dbReference type="InterPro" id="IPR018247">
    <property type="entry name" value="EF_Hand_1_Ca_BS"/>
</dbReference>
<keyword evidence="4" id="KW-0418">Kinase</keyword>
<dbReference type="Pfam" id="PF04607">
    <property type="entry name" value="RelA_SpoT"/>
    <property type="match status" value="1"/>
</dbReference>
<evidence type="ECO:0000313" key="5">
    <source>
        <dbReference type="Proteomes" id="UP000030645"/>
    </source>
</evidence>
<keyword evidence="1" id="KW-0106">Calcium</keyword>
<dbReference type="OrthoDB" id="427950at2759"/>
<dbReference type="AlphaFoldDB" id="W9R855"/>
<dbReference type="GO" id="GO:0015969">
    <property type="term" value="P:guanosine tetraphosphate metabolic process"/>
    <property type="evidence" value="ECO:0007669"/>
    <property type="project" value="InterPro"/>
</dbReference>
<accession>W9R855</accession>
<reference evidence="5" key="1">
    <citation type="submission" date="2013-01" db="EMBL/GenBank/DDBJ databases">
        <title>Draft Genome Sequence of a Mulberry Tree, Morus notabilis C.K. Schneid.</title>
        <authorList>
            <person name="He N."/>
            <person name="Zhao S."/>
        </authorList>
    </citation>
    <scope>NUCLEOTIDE SEQUENCE</scope>
</reference>
<dbReference type="InterPro" id="IPR002048">
    <property type="entry name" value="EF_hand_dom"/>
</dbReference>
<dbReference type="SUPFAM" id="SSF109604">
    <property type="entry name" value="HD-domain/PDEase-like"/>
    <property type="match status" value="1"/>
</dbReference>
<dbReference type="STRING" id="981085.W9R855"/>
<dbReference type="CDD" id="cd05399">
    <property type="entry name" value="NT_Rel-Spo_like"/>
    <property type="match status" value="1"/>
</dbReference>
<sequence>MARVRALAPHHLVHDDRNNTNSISTSCIPNSFFIIPIATKYGSSSRRRRRRRICCKYEISKTPSLELEQAGEGGKMVVELVGAFNHITHRMSTTTSDTPSTSSSIILFNALKLSLPLLHSLSNEHNSNRSLRRSPLASAFSVALLLADLRMDAEVISAALLFPAVAASAISLPDVRRRLHSPATAHLLHDSLRLSTSPLLHKHEHFEFDGDGDGDDSSSAALRKFYLKHFDSRALVLHLALKLDSMRHLHYLPRYNQQLLSLQVLRIYAPLAHALSLPLLSLELEDLAFRSLFPYSYLYLEAWLRSHDTLDDDDDGGGDGDGGDQKRPLIQVFKEELLHSLKSDPLMSALVDDISVQGRYKSRYSTMRKILRDGRRPDQVYDVLGLRVVLRPRDQQYNDNDNDNDNDKNDNDDGDAGERACYRVGEIVRSLWKEVPHRTKDYIANPKLNGYRSLHMAVDVSENGRRRPLMEIQIRTEKMDLLAVGGTASHSLYKAGLTDPQEAKRLKAIMVAAAELAALRLQDLPSTTSHKGIEIDRRDRVFRLLDKNGDGRISIEELMEVMEELGAPGEDAREMMQLLDSNSDGSLSSEEFDLFQKQVDFIRNLEDRDDQYKMMLNEKLQIAENSGSVQVYTEGPGSSLGNN</sequence>
<dbReference type="InterPro" id="IPR043519">
    <property type="entry name" value="NT_sf"/>
</dbReference>
<dbReference type="EMBL" id="KE344683">
    <property type="protein sequence ID" value="EXB75642.1"/>
    <property type="molecule type" value="Genomic_DNA"/>
</dbReference>
<name>W9R855_9ROSA</name>
<evidence type="ECO:0000256" key="2">
    <source>
        <dbReference type="SAM" id="MobiDB-lite"/>
    </source>
</evidence>
<feature type="compositionally biased region" description="Basic and acidic residues" evidence="2">
    <location>
        <begin position="405"/>
        <end position="417"/>
    </location>
</feature>
<dbReference type="Gene3D" id="3.30.460.10">
    <property type="entry name" value="Beta Polymerase, domain 2"/>
    <property type="match status" value="1"/>
</dbReference>
<dbReference type="SUPFAM" id="SSF47473">
    <property type="entry name" value="EF-hand"/>
    <property type="match status" value="1"/>
</dbReference>
<feature type="region of interest" description="Disordered" evidence="2">
    <location>
        <begin position="394"/>
        <end position="417"/>
    </location>
</feature>
<keyword evidence="4" id="KW-0808">Transferase</keyword>
<dbReference type="Gene3D" id="1.10.238.10">
    <property type="entry name" value="EF-hand"/>
    <property type="match status" value="1"/>
</dbReference>
<dbReference type="FunFam" id="3.30.460.10:FF:000025">
    <property type="entry name" value="probable GTP diphosphokinase CRSH, chloroplastic"/>
    <property type="match status" value="1"/>
</dbReference>
<dbReference type="PROSITE" id="PS00018">
    <property type="entry name" value="EF_HAND_1"/>
    <property type="match status" value="2"/>
</dbReference>
<evidence type="ECO:0000256" key="1">
    <source>
        <dbReference type="ARBA" id="ARBA00022837"/>
    </source>
</evidence>
<gene>
    <name evidence="4" type="ORF">L484_026119</name>
</gene>